<comment type="caution">
    <text evidence="12">The sequence shown here is derived from an EMBL/GenBank/DDBJ whole genome shotgun (WGS) entry which is preliminary data.</text>
</comment>
<dbReference type="RefSeq" id="WP_241712036.1">
    <property type="nucleotide sequence ID" value="NZ_JALBUF010000001.1"/>
</dbReference>
<dbReference type="InterPro" id="IPR016195">
    <property type="entry name" value="Pol/histidinol_Pase-like"/>
</dbReference>
<dbReference type="GO" id="GO:0008408">
    <property type="term" value="F:3'-5' exonuclease activity"/>
    <property type="evidence" value="ECO:0007669"/>
    <property type="project" value="InterPro"/>
</dbReference>
<comment type="catalytic activity">
    <reaction evidence="10">
        <text>DNA(n) + a 2'-deoxyribonucleoside 5'-triphosphate = DNA(n+1) + diphosphate</text>
        <dbReference type="Rhea" id="RHEA:22508"/>
        <dbReference type="Rhea" id="RHEA-COMP:17339"/>
        <dbReference type="Rhea" id="RHEA-COMP:17340"/>
        <dbReference type="ChEBI" id="CHEBI:33019"/>
        <dbReference type="ChEBI" id="CHEBI:61560"/>
        <dbReference type="ChEBI" id="CHEBI:173112"/>
        <dbReference type="EC" id="2.7.7.7"/>
    </reaction>
</comment>
<dbReference type="Pfam" id="PF14579">
    <property type="entry name" value="HHH_6"/>
    <property type="match status" value="1"/>
</dbReference>
<dbReference type="Pfam" id="PF02811">
    <property type="entry name" value="PHP"/>
    <property type="match status" value="1"/>
</dbReference>
<evidence type="ECO:0000256" key="3">
    <source>
        <dbReference type="ARBA" id="ARBA00012417"/>
    </source>
</evidence>
<dbReference type="GO" id="GO:0006260">
    <property type="term" value="P:DNA replication"/>
    <property type="evidence" value="ECO:0007669"/>
    <property type="project" value="UniProtKB-KW"/>
</dbReference>
<dbReference type="NCBIfam" id="TIGR00594">
    <property type="entry name" value="polc"/>
    <property type="match status" value="1"/>
</dbReference>
<evidence type="ECO:0000256" key="8">
    <source>
        <dbReference type="ARBA" id="ARBA00022932"/>
    </source>
</evidence>
<evidence type="ECO:0000256" key="1">
    <source>
        <dbReference type="ARBA" id="ARBA00004496"/>
    </source>
</evidence>
<dbReference type="InterPro" id="IPR004805">
    <property type="entry name" value="DnaE2/DnaE/PolC"/>
</dbReference>
<organism evidence="12 13">
    <name type="scientific">Sulfoacidibacillus ferrooxidans</name>
    <dbReference type="NCBI Taxonomy" id="2005001"/>
    <lineage>
        <taxon>Bacteria</taxon>
        <taxon>Bacillati</taxon>
        <taxon>Bacillota</taxon>
        <taxon>Bacilli</taxon>
        <taxon>Bacillales</taxon>
        <taxon>Alicyclobacillaceae</taxon>
        <taxon>Sulfoacidibacillus</taxon>
    </lineage>
</organism>
<dbReference type="GO" id="GO:0005737">
    <property type="term" value="C:cytoplasm"/>
    <property type="evidence" value="ECO:0007669"/>
    <property type="project" value="UniProtKB-SubCell"/>
</dbReference>
<keyword evidence="7" id="KW-0235">DNA replication</keyword>
<dbReference type="SMART" id="SM00481">
    <property type="entry name" value="POLIIIAc"/>
    <property type="match status" value="1"/>
</dbReference>
<evidence type="ECO:0000313" key="12">
    <source>
        <dbReference type="EMBL" id="MCI0182444.1"/>
    </source>
</evidence>
<dbReference type="InterPro" id="IPR003141">
    <property type="entry name" value="Pol/His_phosphatase_N"/>
</dbReference>
<evidence type="ECO:0000256" key="5">
    <source>
        <dbReference type="ARBA" id="ARBA00022679"/>
    </source>
</evidence>
<reference evidence="12" key="1">
    <citation type="submission" date="2022-03" db="EMBL/GenBank/DDBJ databases">
        <title>Draft Genome Sequence of Firmicute Strain S0AB, a Heterotrophic Iron/Sulfur-Oxidizing Extreme Acidophile.</title>
        <authorList>
            <person name="Vergara E."/>
            <person name="Pakostova E."/>
            <person name="Johnson D.B."/>
            <person name="Holmes D.S."/>
        </authorList>
    </citation>
    <scope>NUCLEOTIDE SEQUENCE</scope>
    <source>
        <strain evidence="12">S0AB</strain>
    </source>
</reference>
<evidence type="ECO:0000259" key="11">
    <source>
        <dbReference type="SMART" id="SM00481"/>
    </source>
</evidence>
<dbReference type="InterPro" id="IPR011708">
    <property type="entry name" value="DNA_pol3_alpha_NTPase_dom"/>
</dbReference>
<dbReference type="EMBL" id="JALBUF010000001">
    <property type="protein sequence ID" value="MCI0182444.1"/>
    <property type="molecule type" value="Genomic_DNA"/>
</dbReference>
<dbReference type="Pfam" id="PF01336">
    <property type="entry name" value="tRNA_anti-codon"/>
    <property type="match status" value="1"/>
</dbReference>
<dbReference type="EC" id="2.7.7.7" evidence="3"/>
<dbReference type="Pfam" id="PF17657">
    <property type="entry name" value="DNA_pol3_finger"/>
    <property type="match status" value="1"/>
</dbReference>
<dbReference type="GO" id="GO:0003887">
    <property type="term" value="F:DNA-directed DNA polymerase activity"/>
    <property type="evidence" value="ECO:0007669"/>
    <property type="project" value="UniProtKB-KW"/>
</dbReference>
<keyword evidence="6 12" id="KW-0548">Nucleotidyltransferase</keyword>
<dbReference type="SUPFAM" id="SSF89550">
    <property type="entry name" value="PHP domain-like"/>
    <property type="match status" value="1"/>
</dbReference>
<keyword evidence="13" id="KW-1185">Reference proteome</keyword>
<dbReference type="Gene3D" id="1.10.10.1600">
    <property type="entry name" value="Bacterial DNA polymerase III alpha subunit, thumb domain"/>
    <property type="match status" value="1"/>
</dbReference>
<dbReference type="InterPro" id="IPR004365">
    <property type="entry name" value="NA-bd_OB_tRNA"/>
</dbReference>
<dbReference type="Gene3D" id="1.10.150.870">
    <property type="match status" value="1"/>
</dbReference>
<dbReference type="InterPro" id="IPR029460">
    <property type="entry name" value="DNAPol_HHH"/>
</dbReference>
<evidence type="ECO:0000256" key="2">
    <source>
        <dbReference type="ARBA" id="ARBA00009496"/>
    </source>
</evidence>
<keyword evidence="8" id="KW-0239">DNA-directed DNA polymerase</keyword>
<evidence type="ECO:0000256" key="7">
    <source>
        <dbReference type="ARBA" id="ARBA00022705"/>
    </source>
</evidence>
<dbReference type="InterPro" id="IPR040982">
    <property type="entry name" value="DNA_pol3_finger"/>
</dbReference>
<comment type="function">
    <text evidence="9">DNA polymerase III is a complex, multichain enzyme responsible for most of the replicative synthesis in bacteria. This DNA polymerase also exhibits 3' to 5' exonuclease activity. The alpha chain is the DNA polymerase.</text>
</comment>
<name>A0A9X1V720_9BACL</name>
<gene>
    <name evidence="12" type="primary">dnaE1</name>
    <name evidence="12" type="ORF">MM817_00704</name>
</gene>
<dbReference type="NCBIfam" id="NF004226">
    <property type="entry name" value="PRK05673.1"/>
    <property type="match status" value="1"/>
</dbReference>
<proteinExistence type="inferred from homology"/>
<evidence type="ECO:0000313" key="13">
    <source>
        <dbReference type="Proteomes" id="UP001139263"/>
    </source>
</evidence>
<dbReference type="Proteomes" id="UP001139263">
    <property type="component" value="Unassembled WGS sequence"/>
</dbReference>
<dbReference type="Pfam" id="PF07733">
    <property type="entry name" value="DNA_pol3_alpha"/>
    <property type="match status" value="1"/>
</dbReference>
<evidence type="ECO:0000256" key="4">
    <source>
        <dbReference type="ARBA" id="ARBA00019114"/>
    </source>
</evidence>
<dbReference type="GO" id="GO:0003676">
    <property type="term" value="F:nucleic acid binding"/>
    <property type="evidence" value="ECO:0007669"/>
    <property type="project" value="InterPro"/>
</dbReference>
<comment type="subcellular location">
    <subcellularLocation>
        <location evidence="1">Cytoplasm</location>
    </subcellularLocation>
</comment>
<dbReference type="PANTHER" id="PTHR32294">
    <property type="entry name" value="DNA POLYMERASE III SUBUNIT ALPHA"/>
    <property type="match status" value="1"/>
</dbReference>
<dbReference type="CDD" id="cd04485">
    <property type="entry name" value="DnaE_OBF"/>
    <property type="match status" value="1"/>
</dbReference>
<dbReference type="InterPro" id="IPR041931">
    <property type="entry name" value="DNA_pol3_alpha_thumb_dom"/>
</dbReference>
<evidence type="ECO:0000256" key="6">
    <source>
        <dbReference type="ARBA" id="ARBA00022695"/>
    </source>
</evidence>
<evidence type="ECO:0000256" key="10">
    <source>
        <dbReference type="ARBA" id="ARBA00049244"/>
    </source>
</evidence>
<feature type="domain" description="Polymerase/histidinol phosphatase N-terminal" evidence="11">
    <location>
        <begin position="5"/>
        <end position="72"/>
    </location>
</feature>
<accession>A0A9X1V720</accession>
<sequence length="1147" mass="127426">MDPIVHLRVCSQYSLLYSSARIDQVIERAKEEGMSALGVSDRGGMYGALSCYRDILHAGLTPIMGQTIVVTSERSSRKSQERSEIVLIATSMEGYQSLTKLASVAALRDGDGTMFNTWTELTEYATGLLCLTGGAKGPLEFALRTKDIESGQRILQHLMRIYGEGHIYVELQSQGLMREEEEHLFFAELAKSMQIPIVATSEVRYLDKADLQVVDILAGIREGVDIEAASAYREQGATSYFRSTKEMQSLFANYPEALRATAEIARKAKFSLPLEQWSMPYFPLPQGRSEADELVYQAQRGLIWRKVADDERYQQRLKRELDVIISMGFSGYFLIVWDFMHYAHEQGISTGPGRGSAAGSLVSYALAITDVDPIAENLLFERFLNPERVSWPDIDIDFEAERRHEVIAYVAQKYGRDHVGHIGTLGTFAARAAVRDVGRVLQTPQVDIDRLARAIPTAPGITLQGAIDTQEEMQKVLLHMPSLQRLVNLALRIEGLPRHASLHAAGIVISRDPLSDLVPLMRGGEYVVATQYGMDDIAAIGLLKMDFLGLRTLTICDRAKAYILRTRGVDVQFSGLPMDEQTLELLAQGDTDGCFQLESTGVKRVLRDLRPTTLEDLIAVISLYRPGPMEQIGTFIQARRGDIPVLYEVPELESILQSTYGIIVYQEQIMQIAAAMAGFSLGEADVLRRAVSKKQRDVLDAERAAFVAGCIARGHTKKIGDDVYDLIVRFADYGFNRSHAAAYAVLAHRTAYLKANFRAEFMAALMTDVVSRPEKLEQYATACTRVGIRVLGPDVNRSEDACVPELLADGEIAIRLGLSAVKHVGVSAILQLVKVREQEGAFQSWQDIITRIDSRALTRRVLESLVQSGACDSFGISRRQLLLEIERATSGGRSTVHVGQMTLHGLVEDAQENVRAKGIGNLPDDPKQCAQWERELIGFSVSFDPYEAITAAQQRLHVQTLQEVSEHVDAKNIPVNEVAHVLGKVATIRSVSTKKGEMMAFITLEDRTARMEVVVFPLLFRQWATKIQVDEMMSVTVKRDASKGKGWIAVKLHEMTQANQPMPIDEKQAVHHAPQRVYIRVDKKLEQDAKSLLALRALLVAHSGPLSVILVYESGKQRLLDVVRVALSDELIVALQQIVGEGNVRIR</sequence>
<dbReference type="InterPro" id="IPR004013">
    <property type="entry name" value="PHP_dom"/>
</dbReference>
<comment type="similarity">
    <text evidence="2">Belongs to the DNA polymerase type-C family. DnaE subfamily.</text>
</comment>
<evidence type="ECO:0000256" key="9">
    <source>
        <dbReference type="ARBA" id="ARBA00025611"/>
    </source>
</evidence>
<protein>
    <recommendedName>
        <fullName evidence="4">DNA polymerase III subunit alpha</fullName>
        <ecNumber evidence="3">2.7.7.7</ecNumber>
    </recommendedName>
</protein>
<keyword evidence="5 12" id="KW-0808">Transferase</keyword>
<dbReference type="Gene3D" id="3.20.20.140">
    <property type="entry name" value="Metal-dependent hydrolases"/>
    <property type="match status" value="1"/>
</dbReference>
<dbReference type="PANTHER" id="PTHR32294:SF0">
    <property type="entry name" value="DNA POLYMERASE III SUBUNIT ALPHA"/>
    <property type="match status" value="1"/>
</dbReference>
<dbReference type="AlphaFoldDB" id="A0A9X1V720"/>